<evidence type="ECO:0000313" key="1">
    <source>
        <dbReference type="EMBL" id="KAF2196798.1"/>
    </source>
</evidence>
<dbReference type="EMBL" id="ML994321">
    <property type="protein sequence ID" value="KAF2196798.1"/>
    <property type="molecule type" value="Genomic_DNA"/>
</dbReference>
<dbReference type="Proteomes" id="UP000799536">
    <property type="component" value="Unassembled WGS sequence"/>
</dbReference>
<dbReference type="AlphaFoldDB" id="A0A9P4JHV9"/>
<organism evidence="1 2">
    <name type="scientific">Delitschia confertaspora ATCC 74209</name>
    <dbReference type="NCBI Taxonomy" id="1513339"/>
    <lineage>
        <taxon>Eukaryota</taxon>
        <taxon>Fungi</taxon>
        <taxon>Dikarya</taxon>
        <taxon>Ascomycota</taxon>
        <taxon>Pezizomycotina</taxon>
        <taxon>Dothideomycetes</taxon>
        <taxon>Pleosporomycetidae</taxon>
        <taxon>Pleosporales</taxon>
        <taxon>Delitschiaceae</taxon>
        <taxon>Delitschia</taxon>
    </lineage>
</organism>
<proteinExistence type="predicted"/>
<protein>
    <submittedName>
        <fullName evidence="1">Uncharacterized protein</fullName>
    </submittedName>
</protein>
<comment type="caution">
    <text evidence="1">The sequence shown here is derived from an EMBL/GenBank/DDBJ whole genome shotgun (WGS) entry which is preliminary data.</text>
</comment>
<gene>
    <name evidence="1" type="ORF">GQ43DRAFT_444797</name>
</gene>
<reference evidence="1" key="1">
    <citation type="journal article" date="2020" name="Stud. Mycol.">
        <title>101 Dothideomycetes genomes: a test case for predicting lifestyles and emergence of pathogens.</title>
        <authorList>
            <person name="Haridas S."/>
            <person name="Albert R."/>
            <person name="Binder M."/>
            <person name="Bloem J."/>
            <person name="Labutti K."/>
            <person name="Salamov A."/>
            <person name="Andreopoulos B."/>
            <person name="Baker S."/>
            <person name="Barry K."/>
            <person name="Bills G."/>
            <person name="Bluhm B."/>
            <person name="Cannon C."/>
            <person name="Castanera R."/>
            <person name="Culley D."/>
            <person name="Daum C."/>
            <person name="Ezra D."/>
            <person name="Gonzalez J."/>
            <person name="Henrissat B."/>
            <person name="Kuo A."/>
            <person name="Liang C."/>
            <person name="Lipzen A."/>
            <person name="Lutzoni F."/>
            <person name="Magnuson J."/>
            <person name="Mondo S."/>
            <person name="Nolan M."/>
            <person name="Ohm R."/>
            <person name="Pangilinan J."/>
            <person name="Park H.-J."/>
            <person name="Ramirez L."/>
            <person name="Alfaro M."/>
            <person name="Sun H."/>
            <person name="Tritt A."/>
            <person name="Yoshinaga Y."/>
            <person name="Zwiers L.-H."/>
            <person name="Turgeon B."/>
            <person name="Goodwin S."/>
            <person name="Spatafora J."/>
            <person name="Crous P."/>
            <person name="Grigoriev I."/>
        </authorList>
    </citation>
    <scope>NUCLEOTIDE SEQUENCE</scope>
    <source>
        <strain evidence="1">ATCC 74209</strain>
    </source>
</reference>
<sequence>MQPLRGRDIAVVYHTISHQHPRYISRFPSRTFGNKDSRTRQKSDTEFLVGGPDIIRPQPAVVSSVAHITGFGLTVKYHLLPGAWNTRLRAELSRQGVCTTGLSLGILGVKGEAGVDGMTVRKRVPTSCCVTIEPKCAGTSHCKTGSLMKTGLEEP</sequence>
<evidence type="ECO:0000313" key="2">
    <source>
        <dbReference type="Proteomes" id="UP000799536"/>
    </source>
</evidence>
<accession>A0A9P4JHV9</accession>
<name>A0A9P4JHV9_9PLEO</name>
<keyword evidence="2" id="KW-1185">Reference proteome</keyword>